<protein>
    <submittedName>
        <fullName evidence="2">Trifolitoxin immunity protein</fullName>
    </submittedName>
</protein>
<reference evidence="2 3" key="1">
    <citation type="submission" date="2018-05" db="EMBL/GenBank/DDBJ databases">
        <title>Paenibacillus flagellatus sp. nov., isolated from selenium mineral soil.</title>
        <authorList>
            <person name="Dai X."/>
        </authorList>
    </citation>
    <scope>NUCLEOTIDE SEQUENCE [LARGE SCALE GENOMIC DNA]</scope>
    <source>
        <strain evidence="2 3">DXL2</strain>
    </source>
</reference>
<feature type="domain" description="Aminoglycoside phosphotransferase" evidence="1">
    <location>
        <begin position="174"/>
        <end position="235"/>
    </location>
</feature>
<evidence type="ECO:0000259" key="1">
    <source>
        <dbReference type="Pfam" id="PF01636"/>
    </source>
</evidence>
<dbReference type="Proteomes" id="UP000247476">
    <property type="component" value="Unassembled WGS sequence"/>
</dbReference>
<proteinExistence type="predicted"/>
<dbReference type="EMBL" id="QJVJ01000002">
    <property type="protein sequence ID" value="PYI56212.1"/>
    <property type="molecule type" value="Genomic_DNA"/>
</dbReference>
<dbReference type="OrthoDB" id="236897at2"/>
<dbReference type="SUPFAM" id="SSF56112">
    <property type="entry name" value="Protein kinase-like (PK-like)"/>
    <property type="match status" value="1"/>
</dbReference>
<keyword evidence="3" id="KW-1185">Reference proteome</keyword>
<sequence length="319" mass="35309">MSGYESFESPAGPPSPDYIHFFRRNGGCRHVTLGGTFEERRPVAIERNTSTNTSAEAYEGDRIADETVLSEEKSVSRRGDVVLRPSGPWTPSVHAFLNHLRQAGFEEAPRPAGSGFAPDGREAVYYVEGEFVHPGPWSDEALIAVGSLLRRLHDASASFVPAPDAVWKPWFLRELGGPNRVIGHGDAAPWNTVTRNGMPVALIDWEYAGPVDPIVELARVCWLFPQLHDDDVAERVGLPPLSVRARQLRLLVDAYGASAEQRGALFERIVEVVVRETAEEAIDRQVAPDSVGPLWGFAWRARSAAWMLRNRAVLERALR</sequence>
<dbReference type="InterPro" id="IPR011009">
    <property type="entry name" value="Kinase-like_dom_sf"/>
</dbReference>
<name>A0A2V5KBB3_9BACL</name>
<dbReference type="InterPro" id="IPR002575">
    <property type="entry name" value="Aminoglycoside_PTrfase"/>
</dbReference>
<dbReference type="Pfam" id="PF01636">
    <property type="entry name" value="APH"/>
    <property type="match status" value="1"/>
</dbReference>
<organism evidence="2 3">
    <name type="scientific">Paenibacillus flagellatus</name>
    <dbReference type="NCBI Taxonomy" id="2211139"/>
    <lineage>
        <taxon>Bacteria</taxon>
        <taxon>Bacillati</taxon>
        <taxon>Bacillota</taxon>
        <taxon>Bacilli</taxon>
        <taxon>Bacillales</taxon>
        <taxon>Paenibacillaceae</taxon>
        <taxon>Paenibacillus</taxon>
    </lineage>
</organism>
<evidence type="ECO:0000313" key="3">
    <source>
        <dbReference type="Proteomes" id="UP000247476"/>
    </source>
</evidence>
<dbReference type="AlphaFoldDB" id="A0A2V5KBB3"/>
<dbReference type="Gene3D" id="3.90.1200.10">
    <property type="match status" value="1"/>
</dbReference>
<gene>
    <name evidence="2" type="ORF">DLM86_04280</name>
</gene>
<accession>A0A2V5KBB3</accession>
<evidence type="ECO:0000313" key="2">
    <source>
        <dbReference type="EMBL" id="PYI56212.1"/>
    </source>
</evidence>
<comment type="caution">
    <text evidence="2">The sequence shown here is derived from an EMBL/GenBank/DDBJ whole genome shotgun (WGS) entry which is preliminary data.</text>
</comment>